<comment type="caution">
    <text evidence="2">The sequence shown here is derived from an EMBL/GenBank/DDBJ whole genome shotgun (WGS) entry which is preliminary data.</text>
</comment>
<gene>
    <name evidence="2" type="ORF">F8M41_004234</name>
</gene>
<keyword evidence="1" id="KW-0472">Membrane</keyword>
<dbReference type="EMBL" id="WTPW01001384">
    <property type="protein sequence ID" value="KAF0438672.1"/>
    <property type="molecule type" value="Genomic_DNA"/>
</dbReference>
<evidence type="ECO:0000313" key="3">
    <source>
        <dbReference type="Proteomes" id="UP000439903"/>
    </source>
</evidence>
<evidence type="ECO:0000313" key="2">
    <source>
        <dbReference type="EMBL" id="KAF0438672.1"/>
    </source>
</evidence>
<feature type="transmembrane region" description="Helical" evidence="1">
    <location>
        <begin position="218"/>
        <end position="241"/>
    </location>
</feature>
<dbReference type="Pfam" id="PF06966">
    <property type="entry name" value="DUF1295"/>
    <property type="match status" value="1"/>
</dbReference>
<protein>
    <submittedName>
        <fullName evidence="2">DUF1295-domain-containing protein</fullName>
    </submittedName>
</protein>
<accession>A0A8H3XC11</accession>
<feature type="transmembrane region" description="Helical" evidence="1">
    <location>
        <begin position="65"/>
        <end position="84"/>
    </location>
</feature>
<dbReference type="Gene3D" id="1.20.120.1630">
    <property type="match status" value="1"/>
</dbReference>
<dbReference type="InterPro" id="IPR010721">
    <property type="entry name" value="UstE-like"/>
</dbReference>
<keyword evidence="3" id="KW-1185">Reference proteome</keyword>
<keyword evidence="1" id="KW-0812">Transmembrane</keyword>
<dbReference type="PANTHER" id="PTHR32251:SF15">
    <property type="entry name" value="3-OXO-5-ALPHA-STEROID 4-DEHYDROGENASE (DUF1295)"/>
    <property type="match status" value="1"/>
</dbReference>
<feature type="transmembrane region" description="Helical" evidence="1">
    <location>
        <begin position="146"/>
        <end position="164"/>
    </location>
</feature>
<dbReference type="PANTHER" id="PTHR32251">
    <property type="entry name" value="3-OXO-5-ALPHA-STEROID 4-DEHYDROGENASE"/>
    <property type="match status" value="1"/>
</dbReference>
<feature type="transmembrane region" description="Helical" evidence="1">
    <location>
        <begin position="104"/>
        <end position="126"/>
    </location>
</feature>
<evidence type="ECO:0000256" key="1">
    <source>
        <dbReference type="SAM" id="Phobius"/>
    </source>
</evidence>
<organism evidence="2 3">
    <name type="scientific">Gigaspora margarita</name>
    <dbReference type="NCBI Taxonomy" id="4874"/>
    <lineage>
        <taxon>Eukaryota</taxon>
        <taxon>Fungi</taxon>
        <taxon>Fungi incertae sedis</taxon>
        <taxon>Mucoromycota</taxon>
        <taxon>Glomeromycotina</taxon>
        <taxon>Glomeromycetes</taxon>
        <taxon>Diversisporales</taxon>
        <taxon>Gigasporaceae</taxon>
        <taxon>Gigaspora</taxon>
    </lineage>
</organism>
<proteinExistence type="predicted"/>
<sequence>MAVHVLGDCYLPITIIITFVYQLIVFFITFTLQVDTATDISGGSNVALLAILTLVLSQTYHTRQIIATTLQIVWGLRLGLFCLYRTLKAGHNDSRFNEIRQHFLKLFIFFFLQMSWVWSVSVPVSFINSEKIVEFADPNFGSVTDILGVILFVIGFLIESIADIHKLIFRINRSSSDEIIKTGLWAWSRHPNYFGDIVLWIGMYLLCLQSNIVNTAAIIVSLLCPLVIIVVLLFISGLPLSERPTHIKQFKAGNWPEYSKYLSRTSCLIPFPPTLYEPLPQIIKSTLFLEFPIYRFDPESEGDLVEKDKNVGDKNI</sequence>
<dbReference type="GO" id="GO:0016020">
    <property type="term" value="C:membrane"/>
    <property type="evidence" value="ECO:0007669"/>
    <property type="project" value="TreeGrafter"/>
</dbReference>
<keyword evidence="1" id="KW-1133">Transmembrane helix</keyword>
<feature type="transmembrane region" description="Helical" evidence="1">
    <location>
        <begin position="42"/>
        <end position="59"/>
    </location>
</feature>
<feature type="transmembrane region" description="Helical" evidence="1">
    <location>
        <begin position="193"/>
        <end position="212"/>
    </location>
</feature>
<dbReference type="AlphaFoldDB" id="A0A8H3XC11"/>
<feature type="transmembrane region" description="Helical" evidence="1">
    <location>
        <begin position="12"/>
        <end position="30"/>
    </location>
</feature>
<name>A0A8H3XC11_GIGMA</name>
<reference evidence="2 3" key="1">
    <citation type="journal article" date="2019" name="Environ. Microbiol.">
        <title>At the nexus of three kingdoms: the genome of the mycorrhizal fungus Gigaspora margarita provides insights into plant, endobacterial and fungal interactions.</title>
        <authorList>
            <person name="Venice F."/>
            <person name="Ghignone S."/>
            <person name="Salvioli di Fossalunga A."/>
            <person name="Amselem J."/>
            <person name="Novero M."/>
            <person name="Xianan X."/>
            <person name="Sedzielewska Toro K."/>
            <person name="Morin E."/>
            <person name="Lipzen A."/>
            <person name="Grigoriev I.V."/>
            <person name="Henrissat B."/>
            <person name="Martin F.M."/>
            <person name="Bonfante P."/>
        </authorList>
    </citation>
    <scope>NUCLEOTIDE SEQUENCE [LARGE SCALE GENOMIC DNA]</scope>
    <source>
        <strain evidence="2 3">BEG34</strain>
    </source>
</reference>
<dbReference type="PROSITE" id="PS50244">
    <property type="entry name" value="S5A_REDUCTASE"/>
    <property type="match status" value="1"/>
</dbReference>
<dbReference type="OrthoDB" id="67965at2759"/>
<dbReference type="Proteomes" id="UP000439903">
    <property type="component" value="Unassembled WGS sequence"/>
</dbReference>